<evidence type="ECO:0000256" key="4">
    <source>
        <dbReference type="ARBA" id="ARBA00016213"/>
    </source>
</evidence>
<dbReference type="AlphaFoldDB" id="A0A4Z2GIR1"/>
<gene>
    <name evidence="12" type="primary">Nts</name>
    <name evidence="12" type="ORF">EYF80_036338</name>
</gene>
<evidence type="ECO:0000256" key="10">
    <source>
        <dbReference type="ARBA" id="ARBA00025449"/>
    </source>
</evidence>
<evidence type="ECO:0000256" key="3">
    <source>
        <dbReference type="ARBA" id="ARBA00009827"/>
    </source>
</evidence>
<dbReference type="PANTHER" id="PTHR15356">
    <property type="entry name" value="NEUROTENSIN/NEUROMEDIN N"/>
    <property type="match status" value="1"/>
</dbReference>
<evidence type="ECO:0000256" key="5">
    <source>
        <dbReference type="ARBA" id="ARBA00022525"/>
    </source>
</evidence>
<dbReference type="GO" id="GO:0030133">
    <property type="term" value="C:transport vesicle"/>
    <property type="evidence" value="ECO:0007669"/>
    <property type="project" value="UniProtKB-SubCell"/>
</dbReference>
<evidence type="ECO:0000256" key="1">
    <source>
        <dbReference type="ARBA" id="ARBA00004398"/>
    </source>
</evidence>
<dbReference type="Pfam" id="PF07421">
    <property type="entry name" value="Pro-NT_NN"/>
    <property type="match status" value="1"/>
</dbReference>
<evidence type="ECO:0000256" key="2">
    <source>
        <dbReference type="ARBA" id="ARBA00004613"/>
    </source>
</evidence>
<dbReference type="PANTHER" id="PTHR15356:SF0">
    <property type="entry name" value="NEUROTENSIN_NEUROMEDIN N"/>
    <property type="match status" value="1"/>
</dbReference>
<comment type="caution">
    <text evidence="12">The sequence shown here is derived from an EMBL/GenBank/DDBJ whole genome shotgun (WGS) entry which is preliminary data.</text>
</comment>
<proteinExistence type="inferred from homology"/>
<evidence type="ECO:0000313" key="12">
    <source>
        <dbReference type="EMBL" id="TNN53428.1"/>
    </source>
</evidence>
<organism evidence="12 13">
    <name type="scientific">Liparis tanakae</name>
    <name type="common">Tanaka's snailfish</name>
    <dbReference type="NCBI Taxonomy" id="230148"/>
    <lineage>
        <taxon>Eukaryota</taxon>
        <taxon>Metazoa</taxon>
        <taxon>Chordata</taxon>
        <taxon>Craniata</taxon>
        <taxon>Vertebrata</taxon>
        <taxon>Euteleostomi</taxon>
        <taxon>Actinopterygii</taxon>
        <taxon>Neopterygii</taxon>
        <taxon>Teleostei</taxon>
        <taxon>Neoteleostei</taxon>
        <taxon>Acanthomorphata</taxon>
        <taxon>Eupercaria</taxon>
        <taxon>Perciformes</taxon>
        <taxon>Cottioidei</taxon>
        <taxon>Cottales</taxon>
        <taxon>Liparidae</taxon>
        <taxon>Liparis</taxon>
    </lineage>
</organism>
<evidence type="ECO:0000313" key="13">
    <source>
        <dbReference type="Proteomes" id="UP000314294"/>
    </source>
</evidence>
<dbReference type="InterPro" id="IPR008055">
    <property type="entry name" value="NeurotensiN"/>
</dbReference>
<protein>
    <recommendedName>
        <fullName evidence="4">Neurotensin/neuromedin N</fullName>
    </recommendedName>
</protein>
<name>A0A4Z2GIR1_9TELE</name>
<dbReference type="GO" id="GO:0097746">
    <property type="term" value="P:blood vessel diameter maintenance"/>
    <property type="evidence" value="ECO:0007669"/>
    <property type="project" value="UniProtKB-KW"/>
</dbReference>
<dbReference type="GO" id="GO:0005576">
    <property type="term" value="C:extracellular region"/>
    <property type="evidence" value="ECO:0007669"/>
    <property type="project" value="UniProtKB-SubCell"/>
</dbReference>
<keyword evidence="6" id="KW-0165">Cleavage on pair of basic residues</keyword>
<keyword evidence="13" id="KW-1185">Reference proteome</keyword>
<dbReference type="EMBL" id="SRLO01000516">
    <property type="protein sequence ID" value="TNN53428.1"/>
    <property type="molecule type" value="Genomic_DNA"/>
</dbReference>
<evidence type="ECO:0000256" key="11">
    <source>
        <dbReference type="ARBA" id="ARBA00046937"/>
    </source>
</evidence>
<dbReference type="OrthoDB" id="9929102at2759"/>
<evidence type="ECO:0000256" key="6">
    <source>
        <dbReference type="ARBA" id="ARBA00022685"/>
    </source>
</evidence>
<comment type="similarity">
    <text evidence="3">Belongs to the neurotensin family.</text>
</comment>
<keyword evidence="5" id="KW-0964">Secreted</keyword>
<comment type="subcellular location">
    <subcellularLocation>
        <location evidence="1">Cytoplasmic vesicle</location>
        <location evidence="1">Secretory vesicle</location>
    </subcellularLocation>
    <subcellularLocation>
        <location evidence="2">Secreted</location>
    </subcellularLocation>
</comment>
<dbReference type="GO" id="GO:0005184">
    <property type="term" value="F:neuropeptide hormone activity"/>
    <property type="evidence" value="ECO:0007669"/>
    <property type="project" value="InterPro"/>
</dbReference>
<dbReference type="Proteomes" id="UP000314294">
    <property type="component" value="Unassembled WGS sequence"/>
</dbReference>
<comment type="function">
    <text evidence="10">Neurotensin may play an endocrine or paracrine role in the regulation of fat metabolism. It causes contraction of smooth muscle.</text>
</comment>
<comment type="subunit">
    <text evidence="11">Interacts with NTSR1. Interacts with SORT1. Interacts with SORL1.</text>
</comment>
<accession>A0A4Z2GIR1</accession>
<keyword evidence="7" id="KW-0732">Signal</keyword>
<reference evidence="12 13" key="1">
    <citation type="submission" date="2019-03" db="EMBL/GenBank/DDBJ databases">
        <title>First draft genome of Liparis tanakae, snailfish: a comprehensive survey of snailfish specific genes.</title>
        <authorList>
            <person name="Kim W."/>
            <person name="Song I."/>
            <person name="Jeong J.-H."/>
            <person name="Kim D."/>
            <person name="Kim S."/>
            <person name="Ryu S."/>
            <person name="Song J.Y."/>
            <person name="Lee S.K."/>
        </authorList>
    </citation>
    <scope>NUCLEOTIDE SEQUENCE [LARGE SCALE GENOMIC DNA]</scope>
    <source>
        <tissue evidence="12">Muscle</tissue>
    </source>
</reference>
<keyword evidence="8" id="KW-0838">Vasoactive</keyword>
<keyword evidence="9" id="KW-0968">Cytoplasmic vesicle</keyword>
<evidence type="ECO:0000256" key="8">
    <source>
        <dbReference type="ARBA" id="ARBA00022858"/>
    </source>
</evidence>
<evidence type="ECO:0000256" key="7">
    <source>
        <dbReference type="ARBA" id="ARBA00022729"/>
    </source>
</evidence>
<sequence>MFLTEYLDIDIVERTLLHDAPAPSSEDAVLKRKSPYILKRRVALGLKSRRPYILKRSAVY</sequence>
<evidence type="ECO:0000256" key="9">
    <source>
        <dbReference type="ARBA" id="ARBA00023329"/>
    </source>
</evidence>